<dbReference type="SUPFAM" id="SSF82861">
    <property type="entry name" value="Mechanosensitive channel protein MscS (YggB), transmembrane region"/>
    <property type="match status" value="1"/>
</dbReference>
<evidence type="ECO:0000256" key="1">
    <source>
        <dbReference type="ARBA" id="ARBA00004651"/>
    </source>
</evidence>
<feature type="domain" description="Mechanosensitive ion channel MscS C-terminal" evidence="9">
    <location>
        <begin position="331"/>
        <end position="414"/>
    </location>
</feature>
<dbReference type="PANTHER" id="PTHR30347:SF1">
    <property type="entry name" value="MECHANOSENSITIVE CHANNEL MSCK"/>
    <property type="match status" value="1"/>
</dbReference>
<evidence type="ECO:0000256" key="7">
    <source>
        <dbReference type="SAM" id="Phobius"/>
    </source>
</evidence>
<dbReference type="GO" id="GO:0055085">
    <property type="term" value="P:transmembrane transport"/>
    <property type="evidence" value="ECO:0007669"/>
    <property type="project" value="InterPro"/>
</dbReference>
<evidence type="ECO:0000259" key="8">
    <source>
        <dbReference type="Pfam" id="PF00924"/>
    </source>
</evidence>
<dbReference type="InterPro" id="IPR011066">
    <property type="entry name" value="MscS_channel_C_sf"/>
</dbReference>
<feature type="transmembrane region" description="Helical" evidence="7">
    <location>
        <begin position="67"/>
        <end position="87"/>
    </location>
</feature>
<evidence type="ECO:0000256" key="6">
    <source>
        <dbReference type="ARBA" id="ARBA00023136"/>
    </source>
</evidence>
<dbReference type="AlphaFoldDB" id="A0A382B4L0"/>
<dbReference type="InterPro" id="IPR049278">
    <property type="entry name" value="MS_channel_C"/>
</dbReference>
<dbReference type="InterPro" id="IPR010920">
    <property type="entry name" value="LSM_dom_sf"/>
</dbReference>
<dbReference type="PANTHER" id="PTHR30347">
    <property type="entry name" value="POTASSIUM CHANNEL RELATED"/>
    <property type="match status" value="1"/>
</dbReference>
<dbReference type="Pfam" id="PF21082">
    <property type="entry name" value="MS_channel_3rd"/>
    <property type="match status" value="1"/>
</dbReference>
<sequence>MQKILDPQFIEIQLLVLKNWLFNEVFVLSSLGQILFIMLAFMVAYSARRQSKGLINKLTHWRGADDWIARAGDTLSILTLPLVWVFIQYISSLVASFAGWRHHILTVTVSLLTAWIIIRLTTVLIRDKTWSKIITLGAWIVAALNILNLLDPTVAFLDSMEIGLGDLSISALMIIKSMISLAILLWLASFSSRLLEQRIKAMPSVTPTMQVLLTKILKIALVIIAIMAAVSIVGIDLTAFAVFSGAVGVGVGLGLQKSISNLFTGILILMDKSVKPGDVIEVGETYGTINSLGGRYVSVITRDGIEHLIPNEEMVTQRVANWTRTNSNIRVRLPIGVDYSTDLPKALDLCASAATRVERVLPNPVPICLTKNFGDSSIDLELRIWINDPQNGIANVSSDIYLEIWNSFKENGIQLPFPQRDIHLKTIPQDSIRNLLRNAAPSTD</sequence>
<gene>
    <name evidence="10" type="ORF">METZ01_LOCUS161057</name>
</gene>
<feature type="transmembrane region" description="Helical" evidence="7">
    <location>
        <begin position="237"/>
        <end position="255"/>
    </location>
</feature>
<evidence type="ECO:0000256" key="2">
    <source>
        <dbReference type="ARBA" id="ARBA00008017"/>
    </source>
</evidence>
<keyword evidence="6 7" id="KW-0472">Membrane</keyword>
<dbReference type="InterPro" id="IPR006685">
    <property type="entry name" value="MscS_channel_2nd"/>
</dbReference>
<dbReference type="Gene3D" id="2.30.30.60">
    <property type="match status" value="1"/>
</dbReference>
<dbReference type="SUPFAM" id="SSF82689">
    <property type="entry name" value="Mechanosensitive channel protein MscS (YggB), C-terminal domain"/>
    <property type="match status" value="1"/>
</dbReference>
<accession>A0A382B4L0</accession>
<proteinExistence type="inferred from homology"/>
<name>A0A382B4L0_9ZZZZ</name>
<comment type="similarity">
    <text evidence="2">Belongs to the MscS (TC 1.A.23) family.</text>
</comment>
<organism evidence="10">
    <name type="scientific">marine metagenome</name>
    <dbReference type="NCBI Taxonomy" id="408172"/>
    <lineage>
        <taxon>unclassified sequences</taxon>
        <taxon>metagenomes</taxon>
        <taxon>ecological metagenomes</taxon>
    </lineage>
</organism>
<feature type="transmembrane region" description="Helical" evidence="7">
    <location>
        <begin position="25"/>
        <end position="47"/>
    </location>
</feature>
<dbReference type="Pfam" id="PF00924">
    <property type="entry name" value="MS_channel_2nd"/>
    <property type="match status" value="1"/>
</dbReference>
<dbReference type="Gene3D" id="3.30.70.100">
    <property type="match status" value="1"/>
</dbReference>
<dbReference type="GO" id="GO:0005886">
    <property type="term" value="C:plasma membrane"/>
    <property type="evidence" value="ECO:0007669"/>
    <property type="project" value="UniProtKB-SubCell"/>
</dbReference>
<feature type="transmembrane region" description="Helical" evidence="7">
    <location>
        <begin position="211"/>
        <end position="231"/>
    </location>
</feature>
<dbReference type="InterPro" id="IPR052702">
    <property type="entry name" value="MscS-like_channel"/>
</dbReference>
<evidence type="ECO:0000313" key="10">
    <source>
        <dbReference type="EMBL" id="SVB08203.1"/>
    </source>
</evidence>
<dbReference type="EMBL" id="UINC01027994">
    <property type="protein sequence ID" value="SVB08203.1"/>
    <property type="molecule type" value="Genomic_DNA"/>
</dbReference>
<dbReference type="InterPro" id="IPR011014">
    <property type="entry name" value="MscS_channel_TM-2"/>
</dbReference>
<dbReference type="InterPro" id="IPR023408">
    <property type="entry name" value="MscS_beta-dom_sf"/>
</dbReference>
<keyword evidence="5 7" id="KW-1133">Transmembrane helix</keyword>
<dbReference type="SUPFAM" id="SSF50182">
    <property type="entry name" value="Sm-like ribonucleoproteins"/>
    <property type="match status" value="1"/>
</dbReference>
<keyword evidence="4 7" id="KW-0812">Transmembrane</keyword>
<keyword evidence="3" id="KW-1003">Cell membrane</keyword>
<dbReference type="Gene3D" id="1.10.287.1260">
    <property type="match status" value="1"/>
</dbReference>
<comment type="subcellular location">
    <subcellularLocation>
        <location evidence="1">Cell membrane</location>
        <topology evidence="1">Multi-pass membrane protein</topology>
    </subcellularLocation>
</comment>
<evidence type="ECO:0000259" key="9">
    <source>
        <dbReference type="Pfam" id="PF21082"/>
    </source>
</evidence>
<feature type="domain" description="Mechanosensitive ion channel MscS" evidence="8">
    <location>
        <begin position="258"/>
        <end position="324"/>
    </location>
</feature>
<protein>
    <recommendedName>
        <fullName evidence="11">Mechanosensitive ion channel inner membrane domain-containing protein</fullName>
    </recommendedName>
</protein>
<evidence type="ECO:0000256" key="5">
    <source>
        <dbReference type="ARBA" id="ARBA00022989"/>
    </source>
</evidence>
<feature type="transmembrane region" description="Helical" evidence="7">
    <location>
        <begin position="99"/>
        <end position="118"/>
    </location>
</feature>
<reference evidence="10" key="1">
    <citation type="submission" date="2018-05" db="EMBL/GenBank/DDBJ databases">
        <authorList>
            <person name="Lanie J.A."/>
            <person name="Ng W.-L."/>
            <person name="Kazmierczak K.M."/>
            <person name="Andrzejewski T.M."/>
            <person name="Davidsen T.M."/>
            <person name="Wayne K.J."/>
            <person name="Tettelin H."/>
            <person name="Glass J.I."/>
            <person name="Rusch D."/>
            <person name="Podicherti R."/>
            <person name="Tsui H.-C.T."/>
            <person name="Winkler M.E."/>
        </authorList>
    </citation>
    <scope>NUCLEOTIDE SEQUENCE</scope>
</reference>
<feature type="transmembrane region" description="Helical" evidence="7">
    <location>
        <begin position="130"/>
        <end position="147"/>
    </location>
</feature>
<evidence type="ECO:0008006" key="11">
    <source>
        <dbReference type="Google" id="ProtNLM"/>
    </source>
</evidence>
<evidence type="ECO:0000256" key="4">
    <source>
        <dbReference type="ARBA" id="ARBA00022692"/>
    </source>
</evidence>
<feature type="transmembrane region" description="Helical" evidence="7">
    <location>
        <begin position="167"/>
        <end position="190"/>
    </location>
</feature>
<evidence type="ECO:0000256" key="3">
    <source>
        <dbReference type="ARBA" id="ARBA00022475"/>
    </source>
</evidence>